<name>B9TE32_RICCO</name>
<feature type="compositionally biased region" description="Acidic residues" evidence="1">
    <location>
        <begin position="1"/>
        <end position="11"/>
    </location>
</feature>
<gene>
    <name evidence="2" type="ORF">RCOM_1924890</name>
</gene>
<sequence length="142" mass="16044">HLAVLVEEEQAQEGQPEVDQPVHEADAGHLDHVAGRMEAVDLAFREQMRQAVRLAQRGLPPFRDRVADDRQVGDEIRHRNAVGVGRHNVGGQVWRLARRLRRAQQGGHDENRRHQQGQQGGRQDAVADARAQPQVHRPCRHA</sequence>
<protein>
    <submittedName>
        <fullName evidence="2">Uncharacterized protein</fullName>
    </submittedName>
</protein>
<evidence type="ECO:0000256" key="1">
    <source>
        <dbReference type="SAM" id="MobiDB-lite"/>
    </source>
</evidence>
<feature type="non-terminal residue" evidence="2">
    <location>
        <position position="1"/>
    </location>
</feature>
<dbReference type="Proteomes" id="UP000008311">
    <property type="component" value="Unassembled WGS sequence"/>
</dbReference>
<organism evidence="2 3">
    <name type="scientific">Ricinus communis</name>
    <name type="common">Castor bean</name>
    <dbReference type="NCBI Taxonomy" id="3988"/>
    <lineage>
        <taxon>Eukaryota</taxon>
        <taxon>Viridiplantae</taxon>
        <taxon>Streptophyta</taxon>
        <taxon>Embryophyta</taxon>
        <taxon>Tracheophyta</taxon>
        <taxon>Spermatophyta</taxon>
        <taxon>Magnoliopsida</taxon>
        <taxon>eudicotyledons</taxon>
        <taxon>Gunneridae</taxon>
        <taxon>Pentapetalae</taxon>
        <taxon>rosids</taxon>
        <taxon>fabids</taxon>
        <taxon>Malpighiales</taxon>
        <taxon>Euphorbiaceae</taxon>
        <taxon>Acalyphoideae</taxon>
        <taxon>Acalypheae</taxon>
        <taxon>Ricinus</taxon>
    </lineage>
</organism>
<evidence type="ECO:0000313" key="3">
    <source>
        <dbReference type="Proteomes" id="UP000008311"/>
    </source>
</evidence>
<dbReference type="EMBL" id="EQ978686">
    <property type="protein sequence ID" value="EEF25881.1"/>
    <property type="molecule type" value="Genomic_DNA"/>
</dbReference>
<reference evidence="3" key="1">
    <citation type="journal article" date="2010" name="Nat. Biotechnol.">
        <title>Draft genome sequence of the oilseed species Ricinus communis.</title>
        <authorList>
            <person name="Chan A.P."/>
            <person name="Crabtree J."/>
            <person name="Zhao Q."/>
            <person name="Lorenzi H."/>
            <person name="Orvis J."/>
            <person name="Puiu D."/>
            <person name="Melake-Berhan A."/>
            <person name="Jones K.M."/>
            <person name="Redman J."/>
            <person name="Chen G."/>
            <person name="Cahoon E.B."/>
            <person name="Gedil M."/>
            <person name="Stanke M."/>
            <person name="Haas B.J."/>
            <person name="Wortman J.R."/>
            <person name="Fraser-Liggett C.M."/>
            <person name="Ravel J."/>
            <person name="Rabinowicz P.D."/>
        </authorList>
    </citation>
    <scope>NUCLEOTIDE SEQUENCE [LARGE SCALE GENOMIC DNA]</scope>
    <source>
        <strain evidence="3">cv. Hale</strain>
    </source>
</reference>
<evidence type="ECO:0000313" key="2">
    <source>
        <dbReference type="EMBL" id="EEF25881.1"/>
    </source>
</evidence>
<proteinExistence type="predicted"/>
<feature type="region of interest" description="Disordered" evidence="1">
    <location>
        <begin position="1"/>
        <end position="20"/>
    </location>
</feature>
<keyword evidence="3" id="KW-1185">Reference proteome</keyword>
<feature type="region of interest" description="Disordered" evidence="1">
    <location>
        <begin position="97"/>
        <end position="142"/>
    </location>
</feature>
<dbReference type="AlphaFoldDB" id="B9TE32"/>
<accession>B9TE32</accession>
<dbReference type="InParanoid" id="B9TE32"/>